<dbReference type="Pfam" id="PF01042">
    <property type="entry name" value="Ribonuc_L-PSP"/>
    <property type="match status" value="1"/>
</dbReference>
<dbReference type="PANTHER" id="PTHR11803:SF22">
    <property type="entry name" value="ENDORIBONUCLEASE FAMILY PROTEIN BRT1, PUTATIVE (AFU_ORTHOLOGUE AFUA_5G03780)-RELATED"/>
    <property type="match status" value="1"/>
</dbReference>
<dbReference type="SUPFAM" id="SSF55298">
    <property type="entry name" value="YjgF-like"/>
    <property type="match status" value="1"/>
</dbReference>
<dbReference type="AlphaFoldDB" id="A0A395SAL6"/>
<dbReference type="GO" id="GO:0005829">
    <property type="term" value="C:cytosol"/>
    <property type="evidence" value="ECO:0007669"/>
    <property type="project" value="TreeGrafter"/>
</dbReference>
<dbReference type="FunFam" id="3.30.1330.40:FF:000001">
    <property type="entry name" value="L-PSP family endoribonuclease"/>
    <property type="match status" value="1"/>
</dbReference>
<evidence type="ECO:0000256" key="1">
    <source>
        <dbReference type="ARBA" id="ARBA00010552"/>
    </source>
</evidence>
<dbReference type="InterPro" id="IPR006175">
    <property type="entry name" value="YjgF/YER057c/UK114"/>
</dbReference>
<evidence type="ECO:0000313" key="2">
    <source>
        <dbReference type="EMBL" id="RGP69456.1"/>
    </source>
</evidence>
<dbReference type="PANTHER" id="PTHR11803">
    <property type="entry name" value="2-IMINOBUTANOATE/2-IMINOPROPANOATE DEAMINASE RIDA"/>
    <property type="match status" value="1"/>
</dbReference>
<dbReference type="STRING" id="5514.A0A395SAL6"/>
<dbReference type="GO" id="GO:0005739">
    <property type="term" value="C:mitochondrion"/>
    <property type="evidence" value="ECO:0007669"/>
    <property type="project" value="UniProtKB-ARBA"/>
</dbReference>
<dbReference type="Proteomes" id="UP000266152">
    <property type="component" value="Unassembled WGS sequence"/>
</dbReference>
<organism evidence="2 3">
    <name type="scientific">Fusarium sporotrichioides</name>
    <dbReference type="NCBI Taxonomy" id="5514"/>
    <lineage>
        <taxon>Eukaryota</taxon>
        <taxon>Fungi</taxon>
        <taxon>Dikarya</taxon>
        <taxon>Ascomycota</taxon>
        <taxon>Pezizomycotina</taxon>
        <taxon>Sordariomycetes</taxon>
        <taxon>Hypocreomycetidae</taxon>
        <taxon>Hypocreales</taxon>
        <taxon>Nectriaceae</taxon>
        <taxon>Fusarium</taxon>
    </lineage>
</organism>
<dbReference type="Gene3D" id="3.30.1330.40">
    <property type="entry name" value="RutC-like"/>
    <property type="match status" value="1"/>
</dbReference>
<dbReference type="CDD" id="cd00448">
    <property type="entry name" value="YjgF_YER057c_UK114_family"/>
    <property type="match status" value="1"/>
</dbReference>
<keyword evidence="3" id="KW-1185">Reference proteome</keyword>
<accession>A0A395SAL6</accession>
<dbReference type="EMBL" id="PXOF01000060">
    <property type="protein sequence ID" value="RGP69456.1"/>
    <property type="molecule type" value="Genomic_DNA"/>
</dbReference>
<reference evidence="2 3" key="1">
    <citation type="journal article" date="2018" name="PLoS Pathog.">
        <title>Evolution of structural diversity of trichothecenes, a family of toxins produced by plant pathogenic and entomopathogenic fungi.</title>
        <authorList>
            <person name="Proctor R.H."/>
            <person name="McCormick S.P."/>
            <person name="Kim H.S."/>
            <person name="Cardoza R.E."/>
            <person name="Stanley A.M."/>
            <person name="Lindo L."/>
            <person name="Kelly A."/>
            <person name="Brown D.W."/>
            <person name="Lee T."/>
            <person name="Vaughan M.M."/>
            <person name="Alexander N.J."/>
            <person name="Busman M."/>
            <person name="Gutierrez S."/>
        </authorList>
    </citation>
    <scope>NUCLEOTIDE SEQUENCE [LARGE SCALE GENOMIC DNA]</scope>
    <source>
        <strain evidence="2 3">NRRL 3299</strain>
    </source>
</reference>
<comment type="similarity">
    <text evidence="1">Belongs to the RutC family.</text>
</comment>
<proteinExistence type="inferred from homology"/>
<name>A0A395SAL6_FUSSP</name>
<dbReference type="NCBIfam" id="TIGR00004">
    <property type="entry name" value="Rid family detoxifying hydrolase"/>
    <property type="match status" value="1"/>
</dbReference>
<sequence>MTRTPVSAKNAPAVPPNLMNQAIIANGFVFTSGGVAMDPKTGKIIDGDIEAHTRQIIHNLGAILDEAGSSLKDVVEVNIYLSDMKYYAKMNEVYSEYWGDLKPARTCVAVKSLPMNANIEIKVDGEHWRQNVHLRQDFFCIVADDWEPLARNWINFNAHLDPIAVEFDPSWNLCLEKKTSTDSVEDVPASLEFLLNMLFDRVGHDWSPEIKLIVRDVDWILLHPTTPSQLRDCEEEYVEMRANKVVPYSNRGQENIRIVRDSALSYFFDHIDRVYYDMLLDVHCKEYFTSYEAYETSGRWFDLRDSVSILLPRSNQVEE</sequence>
<gene>
    <name evidence="2" type="ORF">FSPOR_4560</name>
</gene>
<dbReference type="InterPro" id="IPR006056">
    <property type="entry name" value="RidA"/>
</dbReference>
<dbReference type="InterPro" id="IPR035959">
    <property type="entry name" value="RutC-like_sf"/>
</dbReference>
<evidence type="ECO:0000313" key="3">
    <source>
        <dbReference type="Proteomes" id="UP000266152"/>
    </source>
</evidence>
<comment type="caution">
    <text evidence="2">The sequence shown here is derived from an EMBL/GenBank/DDBJ whole genome shotgun (WGS) entry which is preliminary data.</text>
</comment>
<protein>
    <submittedName>
        <fullName evidence="2">Endoribonuclease l-psp</fullName>
    </submittedName>
</protein>
<dbReference type="GO" id="GO:0019239">
    <property type="term" value="F:deaminase activity"/>
    <property type="evidence" value="ECO:0007669"/>
    <property type="project" value="TreeGrafter"/>
</dbReference>